<dbReference type="Gene3D" id="3.40.50.2000">
    <property type="entry name" value="Glycogen Phosphorylase B"/>
    <property type="match status" value="1"/>
</dbReference>
<evidence type="ECO:0000259" key="1">
    <source>
        <dbReference type="Pfam" id="PF00535"/>
    </source>
</evidence>
<reference evidence="2 3" key="1">
    <citation type="submission" date="2019-09" db="EMBL/GenBank/DDBJ databases">
        <title>Genome sequencing of strain KACC 21233.</title>
        <authorList>
            <person name="Heo J."/>
            <person name="Kim S.-J."/>
            <person name="Kim J.-S."/>
            <person name="Hong S.-B."/>
            <person name="Kwon S.-W."/>
        </authorList>
    </citation>
    <scope>NUCLEOTIDE SEQUENCE [LARGE SCALE GENOMIC DNA]</scope>
    <source>
        <strain evidence="2 3">KACC 21233</strain>
    </source>
</reference>
<dbReference type="CDD" id="cd03801">
    <property type="entry name" value="GT4_PimA-like"/>
    <property type="match status" value="1"/>
</dbReference>
<keyword evidence="3" id="KW-1185">Reference proteome</keyword>
<proteinExistence type="predicted"/>
<dbReference type="AlphaFoldDB" id="A0A5C1YRK1"/>
<sequence length="1007" mass="111470">MGLFLPRLLWQGVYMLSGGQQDWTVFDAAWYFKRYQDVLTVLGVAGPQDCEAFYTAHGTVLRHSPNPYFDEDWYLTRYPHVASAVVAGLHASGFDHYCTTGLLTHNPHWLFDEQFYARPLAGQASGGHHDYRNGYDHYLRVGDGQCLAGSWFFDPTLALASGVERQGQLGPYSAYVSMVAPQRQAGSPLSVYFDPAWYVQAYPDVAQQIAGGVWRCALHHYLANETPTHYNPNAIFSEAFYASVNCDVAEALADGRFRNAYEHFLTFGLKELRRPSASVDLEAYSHHTSVRQDLEQGGCRDIFAHYVLHGGKPTQDHTFLQESEGVARALYQEMCRIKAPLILADRLDFSTGSPDLSVIMVAHNLFAMTLVALSSLRANYAGGIQVILVDSGSTDGIRQIEKYVRGLDIVRFDGNIGFLLGCNAALEKVSSPITLYLNNDTELLPGAIANMLARFQSEPGTGAVGGKLIRTNGLLQEAGSIVWRDGSVQGYLRDQHPGVPEANFVRSVDYCAGAFLAVRTDALRQLGGFDTRYAPAYFEDTDLCLRVHAMGLDVVYDPAIVIMHYEYGTSGLISGASMIARNQVLFRTTHAAYLRSKSLKNDRMTIRARSCAGVRGHILFVEDRMPCRFLGAGFARSNDIVHAMVELGYQVTIYPVFISDDTRDEVCRAFPDRVEIMHGRDMAGLEEFLKDRAGYYDTLWIARTHNIDRLAPILQNCADTLAGCTIVLDTEAIATPREYARRVLYGQAGEQSEAEALRHELRHLFMVDQLVAVADYEKDVLKESGFQNISVLGHQQRVRGGQPGWAARQDILFLGALHDEQSPNMDSLRWFVAEVLPLLAPLLPEGVRVSICGYVGPDVDLSAFRQNPAITVLGRVDQVGPVYDRHRVFIAPTRYAAGIPFKLHEAAAHGLPSVVTDLLARQVGWTPGQDLLCAAASDPQAFAQCVAQLYNDSAVWHRVRDNARERIQREHSPQDYRTRLAAILAPSGRSSLGGQQVGGFVVDDPAA</sequence>
<dbReference type="PANTHER" id="PTHR43179:SF7">
    <property type="entry name" value="RHAMNOSYLTRANSFERASE WBBL"/>
    <property type="match status" value="1"/>
</dbReference>
<dbReference type="Pfam" id="PF00535">
    <property type="entry name" value="Glycos_transf_2"/>
    <property type="match status" value="1"/>
</dbReference>
<name>A0A5C1YRK1_9PROT</name>
<dbReference type="InterPro" id="IPR029044">
    <property type="entry name" value="Nucleotide-diphossugar_trans"/>
</dbReference>
<keyword evidence="2" id="KW-0808">Transferase</keyword>
<feature type="domain" description="Glycosyltransferase 2-like" evidence="1">
    <location>
        <begin position="357"/>
        <end position="468"/>
    </location>
</feature>
<gene>
    <name evidence="2" type="ORF">FLP30_07330</name>
</gene>
<dbReference type="GO" id="GO:0016740">
    <property type="term" value="F:transferase activity"/>
    <property type="evidence" value="ECO:0007669"/>
    <property type="project" value="UniProtKB-KW"/>
</dbReference>
<dbReference type="SUPFAM" id="SSF53756">
    <property type="entry name" value="UDP-Glycosyltransferase/glycogen phosphorylase"/>
    <property type="match status" value="1"/>
</dbReference>
<protein>
    <submittedName>
        <fullName evidence="2">Glycosyltransferase</fullName>
    </submittedName>
</protein>
<evidence type="ECO:0000313" key="2">
    <source>
        <dbReference type="EMBL" id="QEO17557.1"/>
    </source>
</evidence>
<organism evidence="2 3">
    <name type="scientific">Acetobacter vaccinii</name>
    <dbReference type="NCBI Taxonomy" id="2592655"/>
    <lineage>
        <taxon>Bacteria</taxon>
        <taxon>Pseudomonadati</taxon>
        <taxon>Pseudomonadota</taxon>
        <taxon>Alphaproteobacteria</taxon>
        <taxon>Acetobacterales</taxon>
        <taxon>Acetobacteraceae</taxon>
        <taxon>Acetobacter</taxon>
    </lineage>
</organism>
<dbReference type="Pfam" id="PF13692">
    <property type="entry name" value="Glyco_trans_1_4"/>
    <property type="match status" value="1"/>
</dbReference>
<dbReference type="OrthoDB" id="9783791at2"/>
<dbReference type="PANTHER" id="PTHR43179">
    <property type="entry name" value="RHAMNOSYLTRANSFERASE WBBL"/>
    <property type="match status" value="1"/>
</dbReference>
<dbReference type="Proteomes" id="UP000324536">
    <property type="component" value="Chromosome"/>
</dbReference>
<dbReference type="Gene3D" id="3.90.550.10">
    <property type="entry name" value="Spore Coat Polysaccharide Biosynthesis Protein SpsA, Chain A"/>
    <property type="match status" value="1"/>
</dbReference>
<dbReference type="SUPFAM" id="SSF53448">
    <property type="entry name" value="Nucleotide-diphospho-sugar transferases"/>
    <property type="match status" value="1"/>
</dbReference>
<evidence type="ECO:0000313" key="3">
    <source>
        <dbReference type="Proteomes" id="UP000324536"/>
    </source>
</evidence>
<accession>A0A5C1YRK1</accession>
<dbReference type="EMBL" id="CP043506">
    <property type="protein sequence ID" value="QEO17557.1"/>
    <property type="molecule type" value="Genomic_DNA"/>
</dbReference>
<dbReference type="KEGG" id="acek:FLP30_07330"/>
<dbReference type="CDD" id="cd04186">
    <property type="entry name" value="GT_2_like_c"/>
    <property type="match status" value="1"/>
</dbReference>
<dbReference type="InterPro" id="IPR001173">
    <property type="entry name" value="Glyco_trans_2-like"/>
</dbReference>